<protein>
    <submittedName>
        <fullName evidence="1">Uncharacterized protein</fullName>
    </submittedName>
</protein>
<sequence>MLTENRCQSSQIACTKFKNIKKTTIGKGGFTIVYCANWNDRNQNFDRFNSLKLIHKSENYLQKFIKEKTYCDIGLEILTPPKSYKLAMICICPHAFTSLNLNSGVVLQNDLKNAYIADLKLSNYSSKKTSVVSKEASNEASDHYLFSKIIWEILIHNKELGRLPSTAKIDETL</sequence>
<evidence type="ECO:0000313" key="2">
    <source>
        <dbReference type="Proteomes" id="UP000266673"/>
    </source>
</evidence>
<dbReference type="Proteomes" id="UP000266673">
    <property type="component" value="Unassembled WGS sequence"/>
</dbReference>
<evidence type="ECO:0000313" key="1">
    <source>
        <dbReference type="EMBL" id="RIB25912.1"/>
    </source>
</evidence>
<name>A0A397VVX7_9GLOM</name>
<organism evidence="1 2">
    <name type="scientific">Gigaspora rosea</name>
    <dbReference type="NCBI Taxonomy" id="44941"/>
    <lineage>
        <taxon>Eukaryota</taxon>
        <taxon>Fungi</taxon>
        <taxon>Fungi incertae sedis</taxon>
        <taxon>Mucoromycota</taxon>
        <taxon>Glomeromycotina</taxon>
        <taxon>Glomeromycetes</taxon>
        <taxon>Diversisporales</taxon>
        <taxon>Gigasporaceae</taxon>
        <taxon>Gigaspora</taxon>
    </lineage>
</organism>
<proteinExistence type="predicted"/>
<reference evidence="1 2" key="1">
    <citation type="submission" date="2018-06" db="EMBL/GenBank/DDBJ databases">
        <title>Comparative genomics reveals the genomic features of Rhizophagus irregularis, R. cerebriforme, R. diaphanum and Gigaspora rosea, and their symbiotic lifestyle signature.</title>
        <authorList>
            <person name="Morin E."/>
            <person name="San Clemente H."/>
            <person name="Chen E.C.H."/>
            <person name="De La Providencia I."/>
            <person name="Hainaut M."/>
            <person name="Kuo A."/>
            <person name="Kohler A."/>
            <person name="Murat C."/>
            <person name="Tang N."/>
            <person name="Roy S."/>
            <person name="Loubradou J."/>
            <person name="Henrissat B."/>
            <person name="Grigoriev I.V."/>
            <person name="Corradi N."/>
            <person name="Roux C."/>
            <person name="Martin F.M."/>
        </authorList>
    </citation>
    <scope>NUCLEOTIDE SEQUENCE [LARGE SCALE GENOMIC DNA]</scope>
    <source>
        <strain evidence="1 2">DAOM 194757</strain>
    </source>
</reference>
<dbReference type="EMBL" id="QKWP01000157">
    <property type="protein sequence ID" value="RIB25912.1"/>
    <property type="molecule type" value="Genomic_DNA"/>
</dbReference>
<dbReference type="OrthoDB" id="10508498at2759"/>
<dbReference type="AlphaFoldDB" id="A0A397VVX7"/>
<gene>
    <name evidence="1" type="ORF">C2G38_2164790</name>
</gene>
<comment type="caution">
    <text evidence="1">The sequence shown here is derived from an EMBL/GenBank/DDBJ whole genome shotgun (WGS) entry which is preliminary data.</text>
</comment>
<keyword evidence="2" id="KW-1185">Reference proteome</keyword>
<accession>A0A397VVX7</accession>